<dbReference type="InterPro" id="IPR013783">
    <property type="entry name" value="Ig-like_fold"/>
</dbReference>
<keyword evidence="6" id="KW-0326">Glycosidase</keyword>
<gene>
    <name evidence="9" type="ORF">GCM10008018_18240</name>
</gene>
<comment type="catalytic activity">
    <reaction evidence="1">
        <text>Hydrolysis of terminal non-reducing beta-D-galactose residues in beta-D-galactosides.</text>
        <dbReference type="EC" id="3.2.1.23"/>
    </reaction>
</comment>
<dbReference type="SUPFAM" id="SSF49303">
    <property type="entry name" value="beta-Galactosidase/glucuronidase domain"/>
    <property type="match status" value="2"/>
</dbReference>
<dbReference type="Pfam" id="PF02837">
    <property type="entry name" value="Glyco_hydro_2_N"/>
    <property type="match status" value="1"/>
</dbReference>
<evidence type="ECO:0000313" key="10">
    <source>
        <dbReference type="Proteomes" id="UP000615455"/>
    </source>
</evidence>
<dbReference type="Gene3D" id="2.60.40.10">
    <property type="entry name" value="Immunoglobulins"/>
    <property type="match status" value="2"/>
</dbReference>
<dbReference type="SMART" id="SM01038">
    <property type="entry name" value="Bgal_small_N"/>
    <property type="match status" value="1"/>
</dbReference>
<keyword evidence="5" id="KW-0378">Hydrolase</keyword>
<dbReference type="InterPro" id="IPR004199">
    <property type="entry name" value="B-gal_small/dom_5"/>
</dbReference>
<dbReference type="InterPro" id="IPR032312">
    <property type="entry name" value="LacZ_4"/>
</dbReference>
<feature type="domain" description="Beta galactosidase small chain/" evidence="8">
    <location>
        <begin position="734"/>
        <end position="1004"/>
    </location>
</feature>
<sequence>MIDLKQIEKYWEDLNVLEVNRLAPRAYYIPYRDAETALAKTRGKSPFYQTLNGNWKFRYHTSVREVEEGFYLEGADVSAWDDLLVPSCWQVNGYDQPQYTNINYPFPCDPPFVPNVNPAGAYVREFNLAPHWEGKAKRIVFEGVNSCFYVWVNGQFVGYSQGSRMSAEFDMTSFVRPGKNRMAVLVLKWCDGSYIEDQDAWRYSGIFRDVYLLARDEAHIRDVFNKQELSADFSRAVLRSEIETVGASRVQAELRDAAGNPVASGTATVDGQGSIELAVNDPVLWNAEAPYLYQLFLSSGEEVIHFSVGFRQIDITDGVFRINSKAIKLKGVNRHDSHPELGQTIPYPHMIQDLMLMKKHNINTIREAHYPNDPRFLDLCDTFGFYMVDEADLECHGLSTGGDGGNGADIHQLTRNPAWERAFVDRAQRLVERDKNHPSVVIWSMGNEAGYDVNHIAMARWTKGRDASRPVHYESAAPVYKGHPDTSCLDMESRMYASPQEIEAYASDEKAAKPMFLCEYSHAMGNSPGDLQEYWDVIYKYPKLMGGCVWEWCDHSVTTQTPDGVPFYAYGGDFGDKPNDGNFCMDGLVYPDRTPHTGLLELKKVIAPVRIEADDLKQGRIRLTNLYDFIGLSHLSLFWKVEKDGETVQQGEVTELAAGPHQTQTLTLGYSFPEAACERYFLTLLLEQKQETFWSAKGHEVTFEQFELPVARLEAEKLLPIYPISVVQEDDCVTLEGFDFEYVFDLIGGAFVRISKHGVQMISEPTKFAIWRAPMDNDRNVKSQWREHGYERAQIHVYEAKVVETADIFVKIEVRYSLGGYHKYPILHGTAVWTVDGTGEIALHNQVKVREDYPFLPRYGLQLTMPQGYEAVEYFGNGPHESYIDKRRSVRKGKYAASVDQLFENYLMPQENGSRYGTEWLLVTNALGMGLKIEGDHEFSFNAAHYTPEQLEEAGHPHELTKRKETILHLDYKMSGSGSNSCGPDLLPAYRLVEKEFAFAIRLRPVLTDK</sequence>
<comment type="caution">
    <text evidence="9">The sequence shown here is derived from an EMBL/GenBank/DDBJ whole genome shotgun (WGS) entry which is preliminary data.</text>
</comment>
<dbReference type="Pfam" id="PF02836">
    <property type="entry name" value="Glyco_hydro_2_C"/>
    <property type="match status" value="1"/>
</dbReference>
<dbReference type="SUPFAM" id="SSF51445">
    <property type="entry name" value="(Trans)glycosidases"/>
    <property type="match status" value="1"/>
</dbReference>
<dbReference type="SUPFAM" id="SSF49785">
    <property type="entry name" value="Galactose-binding domain-like"/>
    <property type="match status" value="1"/>
</dbReference>
<name>A0ABQ2BSL3_9BACL</name>
<evidence type="ECO:0000256" key="5">
    <source>
        <dbReference type="ARBA" id="ARBA00022801"/>
    </source>
</evidence>
<dbReference type="Gene3D" id="2.60.120.260">
    <property type="entry name" value="Galactose-binding domain-like"/>
    <property type="match status" value="1"/>
</dbReference>
<evidence type="ECO:0000256" key="3">
    <source>
        <dbReference type="ARBA" id="ARBA00012756"/>
    </source>
</evidence>
<dbReference type="Pfam" id="PF02929">
    <property type="entry name" value="Bgal_small_N"/>
    <property type="match status" value="1"/>
</dbReference>
<comment type="similarity">
    <text evidence="2">Belongs to the glycosyl hydrolase 2 family.</text>
</comment>
<dbReference type="Pfam" id="PF00703">
    <property type="entry name" value="Glyco_hydro_2"/>
    <property type="match status" value="1"/>
</dbReference>
<dbReference type="PANTHER" id="PTHR46323">
    <property type="entry name" value="BETA-GALACTOSIDASE"/>
    <property type="match status" value="1"/>
</dbReference>
<organism evidence="9 10">
    <name type="scientific">Paenibacillus marchantiophytorum</name>
    <dbReference type="NCBI Taxonomy" id="1619310"/>
    <lineage>
        <taxon>Bacteria</taxon>
        <taxon>Bacillati</taxon>
        <taxon>Bacillota</taxon>
        <taxon>Bacilli</taxon>
        <taxon>Bacillales</taxon>
        <taxon>Paenibacillaceae</taxon>
        <taxon>Paenibacillus</taxon>
    </lineage>
</organism>
<dbReference type="EC" id="3.2.1.23" evidence="3"/>
<dbReference type="PANTHER" id="PTHR46323:SF2">
    <property type="entry name" value="BETA-GALACTOSIDASE"/>
    <property type="match status" value="1"/>
</dbReference>
<dbReference type="Pfam" id="PF16353">
    <property type="entry name" value="LacZ_4"/>
    <property type="match status" value="1"/>
</dbReference>
<dbReference type="InterPro" id="IPR023232">
    <property type="entry name" value="Glyco_hydro_2_AS"/>
</dbReference>
<evidence type="ECO:0000256" key="7">
    <source>
        <dbReference type="ARBA" id="ARBA00032230"/>
    </source>
</evidence>
<evidence type="ECO:0000256" key="6">
    <source>
        <dbReference type="ARBA" id="ARBA00023295"/>
    </source>
</evidence>
<dbReference type="Gene3D" id="2.70.98.10">
    <property type="match status" value="1"/>
</dbReference>
<dbReference type="InterPro" id="IPR006103">
    <property type="entry name" value="Glyco_hydro_2_cat"/>
</dbReference>
<reference evidence="10" key="1">
    <citation type="journal article" date="2019" name="Int. J. Syst. Evol. Microbiol.">
        <title>The Global Catalogue of Microorganisms (GCM) 10K type strain sequencing project: providing services to taxonomists for standard genome sequencing and annotation.</title>
        <authorList>
            <consortium name="The Broad Institute Genomics Platform"/>
            <consortium name="The Broad Institute Genome Sequencing Center for Infectious Disease"/>
            <person name="Wu L."/>
            <person name="Ma J."/>
        </authorList>
    </citation>
    <scope>NUCLEOTIDE SEQUENCE [LARGE SCALE GENOMIC DNA]</scope>
    <source>
        <strain evidence="10">CGMCC 1.15043</strain>
    </source>
</reference>
<keyword evidence="10" id="KW-1185">Reference proteome</keyword>
<dbReference type="RefSeq" id="WP_373291204.1">
    <property type="nucleotide sequence ID" value="NZ_BMHE01000006.1"/>
</dbReference>
<dbReference type="InterPro" id="IPR050347">
    <property type="entry name" value="Bact_Beta-galactosidase"/>
</dbReference>
<evidence type="ECO:0000259" key="8">
    <source>
        <dbReference type="SMART" id="SM01038"/>
    </source>
</evidence>
<dbReference type="InterPro" id="IPR008979">
    <property type="entry name" value="Galactose-bd-like_sf"/>
</dbReference>
<dbReference type="SUPFAM" id="SSF74650">
    <property type="entry name" value="Galactose mutarotase-like"/>
    <property type="match status" value="1"/>
</dbReference>
<dbReference type="InterPro" id="IPR036156">
    <property type="entry name" value="Beta-gal/glucu_dom_sf"/>
</dbReference>
<dbReference type="Gene3D" id="3.20.20.80">
    <property type="entry name" value="Glycosidases"/>
    <property type="match status" value="1"/>
</dbReference>
<protein>
    <recommendedName>
        <fullName evidence="4">Beta-galactosidase</fullName>
        <ecNumber evidence="3">3.2.1.23</ecNumber>
    </recommendedName>
    <alternativeName>
        <fullName evidence="7">Lactase</fullName>
    </alternativeName>
</protein>
<dbReference type="EMBL" id="BMHE01000006">
    <property type="protein sequence ID" value="GGI46667.1"/>
    <property type="molecule type" value="Genomic_DNA"/>
</dbReference>
<evidence type="ECO:0000256" key="2">
    <source>
        <dbReference type="ARBA" id="ARBA00007401"/>
    </source>
</evidence>
<dbReference type="InterPro" id="IPR006104">
    <property type="entry name" value="Glyco_hydro_2_N"/>
</dbReference>
<dbReference type="InterPro" id="IPR006101">
    <property type="entry name" value="Glyco_hydro_2"/>
</dbReference>
<dbReference type="InterPro" id="IPR017853">
    <property type="entry name" value="GH"/>
</dbReference>
<dbReference type="InterPro" id="IPR006102">
    <property type="entry name" value="Ig-like_GH2"/>
</dbReference>
<evidence type="ECO:0000256" key="4">
    <source>
        <dbReference type="ARBA" id="ARBA00013303"/>
    </source>
</evidence>
<proteinExistence type="inferred from homology"/>
<accession>A0ABQ2BSL3</accession>
<dbReference type="PRINTS" id="PR00132">
    <property type="entry name" value="GLHYDRLASE2"/>
</dbReference>
<dbReference type="InterPro" id="IPR011013">
    <property type="entry name" value="Gal_mutarotase_sf_dom"/>
</dbReference>
<dbReference type="PROSITE" id="PS00608">
    <property type="entry name" value="GLYCOSYL_HYDROL_F2_2"/>
    <property type="match status" value="1"/>
</dbReference>
<evidence type="ECO:0000256" key="1">
    <source>
        <dbReference type="ARBA" id="ARBA00001412"/>
    </source>
</evidence>
<evidence type="ECO:0000313" key="9">
    <source>
        <dbReference type="EMBL" id="GGI46667.1"/>
    </source>
</evidence>
<dbReference type="InterPro" id="IPR014718">
    <property type="entry name" value="GH-type_carb-bd"/>
</dbReference>
<dbReference type="Proteomes" id="UP000615455">
    <property type="component" value="Unassembled WGS sequence"/>
</dbReference>